<dbReference type="PANTHER" id="PTHR41324:SF1">
    <property type="entry name" value="DUF2232 DOMAIN-CONTAINING PROTEIN"/>
    <property type="match status" value="1"/>
</dbReference>
<protein>
    <submittedName>
        <fullName evidence="2">YybS family protein</fullName>
    </submittedName>
</protein>
<dbReference type="PANTHER" id="PTHR41324">
    <property type="entry name" value="MEMBRANE PROTEIN-RELATED"/>
    <property type="match status" value="1"/>
</dbReference>
<evidence type="ECO:0000313" key="3">
    <source>
        <dbReference type="Proteomes" id="UP001357223"/>
    </source>
</evidence>
<evidence type="ECO:0000256" key="1">
    <source>
        <dbReference type="SAM" id="Phobius"/>
    </source>
</evidence>
<keyword evidence="1" id="KW-1133">Transmembrane helix</keyword>
<proteinExistence type="predicted"/>
<keyword evidence="1" id="KW-0812">Transmembrane</keyword>
<keyword evidence="3" id="KW-1185">Reference proteome</keyword>
<dbReference type="Proteomes" id="UP001357223">
    <property type="component" value="Chromosome"/>
</dbReference>
<name>A0ABZ2CGN9_9BACI</name>
<feature type="transmembrane region" description="Helical" evidence="1">
    <location>
        <begin position="54"/>
        <end position="87"/>
    </location>
</feature>
<feature type="transmembrane region" description="Helical" evidence="1">
    <location>
        <begin position="99"/>
        <end position="123"/>
    </location>
</feature>
<dbReference type="Pfam" id="PF09991">
    <property type="entry name" value="DUF2232"/>
    <property type="match status" value="1"/>
</dbReference>
<evidence type="ECO:0000313" key="2">
    <source>
        <dbReference type="EMBL" id="WVX81486.1"/>
    </source>
</evidence>
<sequence>MKNVHKLTEGAILLAAYAVMLLITIYVPILGAVVNLFLSLPFIMFAAKHNRQSALVFMVAATLLSLIVGTFFAIPLTLAYGLTGIVMGDFIRNQKGRAAVFLAGSITFLLNLVIQYAVAVALFKMDFIKQSIDLVRESVEQSMSMLEALGQEPNSTILEQLNTGIDLLQSLVPSIFVMISLATVFFIQLVSFPIIKRFGVKIGEWKSFRELTLPKSLIYYFFIAFAASLFIHAEAGGYVYLALTNILFVLQLLMVVQGLAFIWYYSHLKGWPKALPILITVFVFILPFLLYIVWILGIIDLGFDLRKRVIK</sequence>
<organism evidence="2 3">
    <name type="scientific">Niallia oryzisoli</name>
    <dbReference type="NCBI Taxonomy" id="1737571"/>
    <lineage>
        <taxon>Bacteria</taxon>
        <taxon>Bacillati</taxon>
        <taxon>Bacillota</taxon>
        <taxon>Bacilli</taxon>
        <taxon>Bacillales</taxon>
        <taxon>Bacillaceae</taxon>
        <taxon>Niallia</taxon>
    </lineage>
</organism>
<dbReference type="RefSeq" id="WP_338450414.1">
    <property type="nucleotide sequence ID" value="NZ_CP137640.1"/>
</dbReference>
<feature type="transmembrane region" description="Helical" evidence="1">
    <location>
        <begin position="216"/>
        <end position="233"/>
    </location>
</feature>
<feature type="transmembrane region" description="Helical" evidence="1">
    <location>
        <begin position="239"/>
        <end position="265"/>
    </location>
</feature>
<dbReference type="InterPro" id="IPR018710">
    <property type="entry name" value="DUF2232"/>
</dbReference>
<keyword evidence="1" id="KW-0472">Membrane</keyword>
<feature type="transmembrane region" description="Helical" evidence="1">
    <location>
        <begin position="171"/>
        <end position="195"/>
    </location>
</feature>
<gene>
    <name evidence="2" type="ORF">R4Z09_30860</name>
</gene>
<accession>A0ABZ2CGN9</accession>
<reference evidence="2 3" key="1">
    <citation type="submission" date="2023-10" db="EMBL/GenBank/DDBJ databases">
        <title>Niallia locisalis sp.nov. isolated from a salt pond sample.</title>
        <authorList>
            <person name="Li X.-J."/>
            <person name="Dong L."/>
        </authorList>
    </citation>
    <scope>NUCLEOTIDE SEQUENCE [LARGE SCALE GENOMIC DNA]</scope>
    <source>
        <strain evidence="2 3">DSM 29761</strain>
    </source>
</reference>
<dbReference type="EMBL" id="CP137640">
    <property type="protein sequence ID" value="WVX81486.1"/>
    <property type="molecule type" value="Genomic_DNA"/>
</dbReference>
<feature type="transmembrane region" description="Helical" evidence="1">
    <location>
        <begin position="12"/>
        <end position="34"/>
    </location>
</feature>
<feature type="transmembrane region" description="Helical" evidence="1">
    <location>
        <begin position="277"/>
        <end position="299"/>
    </location>
</feature>